<evidence type="ECO:0000259" key="2">
    <source>
        <dbReference type="Pfam" id="PF00561"/>
    </source>
</evidence>
<keyword evidence="4" id="KW-0378">Hydrolase</keyword>
<evidence type="ECO:0000313" key="5">
    <source>
        <dbReference type="Proteomes" id="UP001589793"/>
    </source>
</evidence>
<name>A0ABV6RE37_9MICO</name>
<dbReference type="Gene3D" id="3.40.50.1820">
    <property type="entry name" value="alpha/beta hydrolase"/>
    <property type="match status" value="1"/>
</dbReference>
<comment type="caution">
    <text evidence="4">The sequence shown here is derived from an EMBL/GenBank/DDBJ whole genome shotgun (WGS) entry which is preliminary data.</text>
</comment>
<dbReference type="InterPro" id="IPR000073">
    <property type="entry name" value="AB_hydrolase_1"/>
</dbReference>
<dbReference type="InterPro" id="IPR050471">
    <property type="entry name" value="AB_hydrolase"/>
</dbReference>
<evidence type="ECO:0000259" key="3">
    <source>
        <dbReference type="Pfam" id="PF08386"/>
    </source>
</evidence>
<dbReference type="PANTHER" id="PTHR43433">
    <property type="entry name" value="HYDROLASE, ALPHA/BETA FOLD FAMILY PROTEIN"/>
    <property type="match status" value="1"/>
</dbReference>
<dbReference type="InterPro" id="IPR029058">
    <property type="entry name" value="AB_hydrolase_fold"/>
</dbReference>
<dbReference type="Pfam" id="PF00561">
    <property type="entry name" value="Abhydrolase_1"/>
    <property type="match status" value="1"/>
</dbReference>
<feature type="region of interest" description="Disordered" evidence="1">
    <location>
        <begin position="432"/>
        <end position="451"/>
    </location>
</feature>
<evidence type="ECO:0000313" key="4">
    <source>
        <dbReference type="EMBL" id="MFC0675239.1"/>
    </source>
</evidence>
<dbReference type="EMBL" id="JBHLSV010000021">
    <property type="protein sequence ID" value="MFC0675239.1"/>
    <property type="molecule type" value="Genomic_DNA"/>
</dbReference>
<dbReference type="SUPFAM" id="SSF53474">
    <property type="entry name" value="alpha/beta-Hydrolases"/>
    <property type="match status" value="1"/>
</dbReference>
<dbReference type="Proteomes" id="UP001589793">
    <property type="component" value="Unassembled WGS sequence"/>
</dbReference>
<feature type="domain" description="AB hydrolase-1" evidence="2">
    <location>
        <begin position="64"/>
        <end position="182"/>
    </location>
</feature>
<dbReference type="PANTHER" id="PTHR43433:SF8">
    <property type="entry name" value="BIFUNCTIONAL LIPASE_ADENYLATE CYCLASE LIPJ"/>
    <property type="match status" value="1"/>
</dbReference>
<sequence length="451" mass="48965">MSRARILDRAAQDELLQIRNDLVTVYRPISAEDPRLFPLRYSRQSPRPVLRPRRRRAPAPAPVPLLLIPDGPGLASVLPYDPLRRAFSAAGLDVVMVEHRGVGLSRLDAEGRELPGAAMRVREVIEDLAAVLDHARIRQAVVLGTGYGAYLAQGLAALHPQRVHSLVLDSPLTSADDELVAQAELRRLYWHGEDPRTDTIAAALRRLVDDGVIDGPHAGSVILAVHEYGGIGAVRELVDLLATGRGALTWRSVRQVLAQDWLQSTPYVHELDLVAPIARTRLGQGAHADGGPLDSLQMVEQRTRGVADFAGEELDLHALSRRIEAPALVLSGELDLITPRRVAEDLVDRMPRARLLPLRESGHGMLDVHSSIALVAARWSAAGAGHLLPEHATALAGLPSAPATVALRGSLHLALAAEQIAPWRLRAETVRQAREGTHIDPSSRRARTARP</sequence>
<reference evidence="4 5" key="1">
    <citation type="submission" date="2024-09" db="EMBL/GenBank/DDBJ databases">
        <authorList>
            <person name="Sun Q."/>
            <person name="Mori K."/>
        </authorList>
    </citation>
    <scope>NUCLEOTIDE SEQUENCE [LARGE SCALE GENOMIC DNA]</scope>
    <source>
        <strain evidence="4 5">CICC 10874</strain>
    </source>
</reference>
<accession>A0ABV6RE37</accession>
<organism evidence="4 5">
    <name type="scientific">Brachybacterium hainanense</name>
    <dbReference type="NCBI Taxonomy" id="1541174"/>
    <lineage>
        <taxon>Bacteria</taxon>
        <taxon>Bacillati</taxon>
        <taxon>Actinomycetota</taxon>
        <taxon>Actinomycetes</taxon>
        <taxon>Micrococcales</taxon>
        <taxon>Dermabacteraceae</taxon>
        <taxon>Brachybacterium</taxon>
    </lineage>
</organism>
<protein>
    <submittedName>
        <fullName evidence="4">Alpha/beta fold hydrolase</fullName>
    </submittedName>
</protein>
<dbReference type="InterPro" id="IPR013595">
    <property type="entry name" value="Pept_S33_TAP-like_C"/>
</dbReference>
<dbReference type="GO" id="GO:0016787">
    <property type="term" value="F:hydrolase activity"/>
    <property type="evidence" value="ECO:0007669"/>
    <property type="project" value="UniProtKB-KW"/>
</dbReference>
<gene>
    <name evidence="4" type="ORF">ACFFF6_14845</name>
</gene>
<keyword evidence="5" id="KW-1185">Reference proteome</keyword>
<dbReference type="RefSeq" id="WP_376982089.1">
    <property type="nucleotide sequence ID" value="NZ_JBHLSV010000021.1"/>
</dbReference>
<feature type="domain" description="Peptidase S33 tripeptidyl aminopeptidase-like C-terminal" evidence="3">
    <location>
        <begin position="323"/>
        <end position="369"/>
    </location>
</feature>
<feature type="compositionally biased region" description="Basic and acidic residues" evidence="1">
    <location>
        <begin position="432"/>
        <end position="443"/>
    </location>
</feature>
<proteinExistence type="predicted"/>
<evidence type="ECO:0000256" key="1">
    <source>
        <dbReference type="SAM" id="MobiDB-lite"/>
    </source>
</evidence>
<dbReference type="Pfam" id="PF08386">
    <property type="entry name" value="Abhydrolase_4"/>
    <property type="match status" value="1"/>
</dbReference>